<feature type="compositionally biased region" description="Pro residues" evidence="2">
    <location>
        <begin position="624"/>
        <end position="644"/>
    </location>
</feature>
<dbReference type="OrthoDB" id="2020598at2759"/>
<dbReference type="PANTHER" id="PTHR31342">
    <property type="entry name" value="PROTEIN CHUP1, CHLOROPLASTIC"/>
    <property type="match status" value="1"/>
</dbReference>
<dbReference type="AlphaFoldDB" id="A0A5J5A036"/>
<feature type="compositionally biased region" description="Basic residues" evidence="2">
    <location>
        <begin position="649"/>
        <end position="662"/>
    </location>
</feature>
<evidence type="ECO:0000256" key="3">
    <source>
        <dbReference type="SAM" id="Phobius"/>
    </source>
</evidence>
<evidence type="ECO:0000313" key="4">
    <source>
        <dbReference type="EMBL" id="KAA8524445.1"/>
    </source>
</evidence>
<evidence type="ECO:0000313" key="5">
    <source>
        <dbReference type="Proteomes" id="UP000325577"/>
    </source>
</evidence>
<dbReference type="PANTHER" id="PTHR31342:SF16">
    <property type="entry name" value="TALIN_MIDDLE DOMAIN-CONTAINING PROTEIN"/>
    <property type="match status" value="1"/>
</dbReference>
<sequence length="940" mass="105524">MDTLVKSTTSHFRRRSDHYEPLDSGEDNHSRRTYSKRNSENHNLTSSFSFRHDRARKRQIFLRTYKLSSMESSGGKWRSRKIKKGTSTSNIELSSTMHAPPPPYMMLSDNNGVRPPPYRRNIPRYQSTNQKKKGNCCLRCICCCYCFLFILILVSAAVFFYFYAVVQPKIPVYQVQGLEVKAFEAQLDFSLNTEFLVTVKAENPNGNIGFIYGKDSSVTVSYTDSTLCSGKLPAFHQDKKNTTMMKVDLKGKSEFGSGLQEALMKSKNNGRIPLLVKENKNSDVPKNQKEKVYVKKDNSCEWAGNFIFMMELRKKVVTFRDIIDLPPCDDSGPIHELVMGTVEDLQKLYPNVVCCTLIKEMRETLTYQVLANFYNALKYTGDSWAENHKWIANYGHNADESLENISLEQLGERVLAKLDYMIKVAREMFDVMDEDEKSESRTEGSPFGDTLKESYSDIKNTCPSPVSPTSVPPELIKLSQYAGVSYSQPLLLPLRLQAVEKCLSFQMFPHVSTPGSCPTKERNKAVEEPKAGIQLAKGVAEELRDAVINVGSENPKPKCNSPNSNSNKMLEARKPTAAPLPPPIPFNQPPRAPSFSPSPPPILPSNVIAPPPPPPILPSKGSVPVPPPPMPLGKGATPPPPPPLGAKALRPKKANTKLKRSNHMGNLYRLLKGKVEGSHLNGKSSKGRKTQAGASATGKQGMADALAEMTKRSAYFQQIEEDVQKHAKLIIQIKASINSFQTTDMSELIKFHKYVEKHLEELTDETQVLARFESFPTKKLESLRTAAALYLRLEGILTNLGSWKIEPPLVQLLDKVESYFNKIKGEIDALERSKDEDSKRFQSHNIHFDFHILVRIKESMVDVSSNCMELALKERREAKAAANADLGPKNEGKRRACAKMLWKAFQLAFRVYSFAGGQDDRADRLTKELAQEIETDPQDQ</sequence>
<feature type="compositionally biased region" description="Basic and acidic residues" evidence="2">
    <location>
        <begin position="17"/>
        <end position="30"/>
    </location>
</feature>
<dbReference type="Proteomes" id="UP000325577">
    <property type="component" value="Linkage Group LG4"/>
</dbReference>
<evidence type="ECO:0000256" key="2">
    <source>
        <dbReference type="SAM" id="MobiDB-lite"/>
    </source>
</evidence>
<proteinExistence type="predicted"/>
<reference evidence="4 5" key="1">
    <citation type="submission" date="2019-09" db="EMBL/GenBank/DDBJ databases">
        <title>A chromosome-level genome assembly of the Chinese tupelo Nyssa sinensis.</title>
        <authorList>
            <person name="Yang X."/>
            <person name="Kang M."/>
            <person name="Yang Y."/>
            <person name="Xiong H."/>
            <person name="Wang M."/>
            <person name="Zhang Z."/>
            <person name="Wang Z."/>
            <person name="Wu H."/>
            <person name="Ma T."/>
            <person name="Liu J."/>
            <person name="Xi Z."/>
        </authorList>
    </citation>
    <scope>NUCLEOTIDE SEQUENCE [LARGE SCALE GENOMIC DNA]</scope>
    <source>
        <strain evidence="4">J267</strain>
        <tissue evidence="4">Leaf</tissue>
    </source>
</reference>
<feature type="compositionally biased region" description="Low complexity" evidence="2">
    <location>
        <begin position="557"/>
        <end position="568"/>
    </location>
</feature>
<evidence type="ECO:0000256" key="1">
    <source>
        <dbReference type="ARBA" id="ARBA00023054"/>
    </source>
</evidence>
<keyword evidence="3" id="KW-1133">Transmembrane helix</keyword>
<evidence type="ECO:0008006" key="6">
    <source>
        <dbReference type="Google" id="ProtNLM"/>
    </source>
</evidence>
<gene>
    <name evidence="4" type="ORF">F0562_010831</name>
</gene>
<feature type="compositionally biased region" description="Polar residues" evidence="2">
    <location>
        <begin position="85"/>
        <end position="95"/>
    </location>
</feature>
<feature type="transmembrane region" description="Helical" evidence="3">
    <location>
        <begin position="136"/>
        <end position="164"/>
    </location>
</feature>
<feature type="region of interest" description="Disordered" evidence="2">
    <location>
        <begin position="76"/>
        <end position="95"/>
    </location>
</feature>
<feature type="region of interest" description="Disordered" evidence="2">
    <location>
        <begin position="549"/>
        <end position="699"/>
    </location>
</feature>
<keyword evidence="3" id="KW-0812">Transmembrane</keyword>
<feature type="compositionally biased region" description="Polar residues" evidence="2">
    <location>
        <begin position="1"/>
        <end position="10"/>
    </location>
</feature>
<protein>
    <recommendedName>
        <fullName evidence="6">Late embryogenesis abundant protein LEA-2 subgroup domain-containing protein</fullName>
    </recommendedName>
</protein>
<dbReference type="EMBL" id="CM018047">
    <property type="protein sequence ID" value="KAA8524445.1"/>
    <property type="molecule type" value="Genomic_DNA"/>
</dbReference>
<organism evidence="4 5">
    <name type="scientific">Nyssa sinensis</name>
    <dbReference type="NCBI Taxonomy" id="561372"/>
    <lineage>
        <taxon>Eukaryota</taxon>
        <taxon>Viridiplantae</taxon>
        <taxon>Streptophyta</taxon>
        <taxon>Embryophyta</taxon>
        <taxon>Tracheophyta</taxon>
        <taxon>Spermatophyta</taxon>
        <taxon>Magnoliopsida</taxon>
        <taxon>eudicotyledons</taxon>
        <taxon>Gunneridae</taxon>
        <taxon>Pentapetalae</taxon>
        <taxon>asterids</taxon>
        <taxon>Cornales</taxon>
        <taxon>Nyssaceae</taxon>
        <taxon>Nyssa</taxon>
    </lineage>
</organism>
<accession>A0A5J5A036</accession>
<name>A0A5J5A036_9ASTE</name>
<keyword evidence="5" id="KW-1185">Reference proteome</keyword>
<dbReference type="InterPro" id="IPR040265">
    <property type="entry name" value="CHUP1/IPGA1-like"/>
</dbReference>
<feature type="region of interest" description="Disordered" evidence="2">
    <location>
        <begin position="1"/>
        <end position="49"/>
    </location>
</feature>
<keyword evidence="1" id="KW-0175">Coiled coil</keyword>
<keyword evidence="3" id="KW-0472">Membrane</keyword>
<feature type="compositionally biased region" description="Pro residues" evidence="2">
    <location>
        <begin position="578"/>
        <end position="617"/>
    </location>
</feature>